<name>A0A238L7C2_9RHOB</name>
<evidence type="ECO:0000256" key="5">
    <source>
        <dbReference type="SAM" id="Phobius"/>
    </source>
</evidence>
<feature type="transmembrane region" description="Helical" evidence="5">
    <location>
        <begin position="114"/>
        <end position="135"/>
    </location>
</feature>
<keyword evidence="4 5" id="KW-0472">Membrane</keyword>
<evidence type="ECO:0000259" key="6">
    <source>
        <dbReference type="Pfam" id="PF07298"/>
    </source>
</evidence>
<dbReference type="GO" id="GO:0016020">
    <property type="term" value="C:membrane"/>
    <property type="evidence" value="ECO:0007669"/>
    <property type="project" value="UniProtKB-SubCell"/>
</dbReference>
<dbReference type="EMBL" id="FXYE01000003">
    <property type="protein sequence ID" value="SMX50984.1"/>
    <property type="molecule type" value="Genomic_DNA"/>
</dbReference>
<evidence type="ECO:0000256" key="1">
    <source>
        <dbReference type="ARBA" id="ARBA00004141"/>
    </source>
</evidence>
<gene>
    <name evidence="7" type="ORF">COL8621_03514</name>
</gene>
<evidence type="ECO:0000256" key="2">
    <source>
        <dbReference type="ARBA" id="ARBA00022692"/>
    </source>
</evidence>
<accession>A0A238L7C2</accession>
<evidence type="ECO:0000313" key="7">
    <source>
        <dbReference type="EMBL" id="SMX50984.1"/>
    </source>
</evidence>
<comment type="subcellular location">
    <subcellularLocation>
        <location evidence="1">Membrane</location>
        <topology evidence="1">Multi-pass membrane protein</topology>
    </subcellularLocation>
</comment>
<proteinExistence type="predicted"/>
<reference evidence="8" key="1">
    <citation type="submission" date="2017-05" db="EMBL/GenBank/DDBJ databases">
        <authorList>
            <person name="Rodrigo-Torres L."/>
            <person name="Arahal R. D."/>
            <person name="Lucena T."/>
        </authorList>
    </citation>
    <scope>NUCLEOTIDE SEQUENCE [LARGE SCALE GENOMIC DNA]</scope>
    <source>
        <strain evidence="8">CECT 8621</strain>
    </source>
</reference>
<feature type="transmembrane region" description="Helical" evidence="5">
    <location>
        <begin position="76"/>
        <end position="93"/>
    </location>
</feature>
<evidence type="ECO:0000256" key="4">
    <source>
        <dbReference type="ARBA" id="ARBA00023136"/>
    </source>
</evidence>
<keyword evidence="3 5" id="KW-1133">Transmembrane helix</keyword>
<dbReference type="Gene3D" id="1.20.120.1630">
    <property type="match status" value="1"/>
</dbReference>
<dbReference type="AlphaFoldDB" id="A0A238L7C2"/>
<dbReference type="InterPro" id="IPR009915">
    <property type="entry name" value="NnrU_dom"/>
</dbReference>
<feature type="transmembrane region" description="Helical" evidence="5">
    <location>
        <begin position="199"/>
        <end position="217"/>
    </location>
</feature>
<dbReference type="Pfam" id="PF07298">
    <property type="entry name" value="NnrU"/>
    <property type="match status" value="1"/>
</dbReference>
<keyword evidence="2 5" id="KW-0812">Transmembrane</keyword>
<dbReference type="Proteomes" id="UP000202922">
    <property type="component" value="Unassembled WGS sequence"/>
</dbReference>
<keyword evidence="8" id="KW-1185">Reference proteome</keyword>
<protein>
    <submittedName>
        <fullName evidence="7">NnrU protein</fullName>
    </submittedName>
</protein>
<feature type="transmembrane region" description="Helical" evidence="5">
    <location>
        <begin position="141"/>
        <end position="161"/>
    </location>
</feature>
<organism evidence="7 8">
    <name type="scientific">Actibacterium lipolyticum</name>
    <dbReference type="NCBI Taxonomy" id="1524263"/>
    <lineage>
        <taxon>Bacteria</taxon>
        <taxon>Pseudomonadati</taxon>
        <taxon>Pseudomonadota</taxon>
        <taxon>Alphaproteobacteria</taxon>
        <taxon>Rhodobacterales</taxon>
        <taxon>Roseobacteraceae</taxon>
        <taxon>Actibacterium</taxon>
    </lineage>
</organism>
<sequence length="223" mass="24449">MMGWLEFALTWIAFFVTHSIPLRPPVRPWFQARLGRRGFSIAYSLLSLAALAWLIGAAGRAPFVPLWDWAPWQGHVTLVIMLLVCLILTLAIGRPNPFSFGGARNERFDPQRPGIIRVIRHPLLVALALWAAAHVVPNGDLAHVLLFGVFATFAALGGRLVDQRRQREMGPEWQCLHDAVTASSGNVIPASWTAASVRLVAGVALFGGLIWAHPWLFGVSPLG</sequence>
<feature type="transmembrane region" description="Helical" evidence="5">
    <location>
        <begin position="38"/>
        <end position="56"/>
    </location>
</feature>
<evidence type="ECO:0000256" key="3">
    <source>
        <dbReference type="ARBA" id="ARBA00022989"/>
    </source>
</evidence>
<feature type="transmembrane region" description="Helical" evidence="5">
    <location>
        <begin position="6"/>
        <end position="26"/>
    </location>
</feature>
<evidence type="ECO:0000313" key="8">
    <source>
        <dbReference type="Proteomes" id="UP000202922"/>
    </source>
</evidence>
<feature type="domain" description="NnrU" evidence="6">
    <location>
        <begin position="7"/>
        <end position="221"/>
    </location>
</feature>